<evidence type="ECO:0000256" key="1">
    <source>
        <dbReference type="SAM" id="Phobius"/>
    </source>
</evidence>
<sequence>MVGSHFLFTLLYYTLFCLGYLGGFQLSILQLLCFLSGFPSCVVYAPAFLLYTTWVRVQSILLHSEHNNISYTNSSTYESHVSGEVHSNRSWHGIGRTRSLTGVNRAAGLELAESERIEPKPVESDHRALN</sequence>
<name>A0A1L9USU1_ASPBC</name>
<dbReference type="GeneID" id="93578065"/>
<evidence type="ECO:0000313" key="2">
    <source>
        <dbReference type="EMBL" id="OJJ74765.1"/>
    </source>
</evidence>
<proteinExistence type="predicted"/>
<reference evidence="3" key="1">
    <citation type="journal article" date="2017" name="Genome Biol.">
        <title>Comparative genomics reveals high biological diversity and specific adaptations in the industrially and medically important fungal genus Aspergillus.</title>
        <authorList>
            <person name="de Vries R.P."/>
            <person name="Riley R."/>
            <person name="Wiebenga A."/>
            <person name="Aguilar-Osorio G."/>
            <person name="Amillis S."/>
            <person name="Uchima C.A."/>
            <person name="Anderluh G."/>
            <person name="Asadollahi M."/>
            <person name="Askin M."/>
            <person name="Barry K."/>
            <person name="Battaglia E."/>
            <person name="Bayram O."/>
            <person name="Benocci T."/>
            <person name="Braus-Stromeyer S.A."/>
            <person name="Caldana C."/>
            <person name="Canovas D."/>
            <person name="Cerqueira G.C."/>
            <person name="Chen F."/>
            <person name="Chen W."/>
            <person name="Choi C."/>
            <person name="Clum A."/>
            <person name="Dos Santos R.A."/>
            <person name="Damasio A.R."/>
            <person name="Diallinas G."/>
            <person name="Emri T."/>
            <person name="Fekete E."/>
            <person name="Flipphi M."/>
            <person name="Freyberg S."/>
            <person name="Gallo A."/>
            <person name="Gournas C."/>
            <person name="Habgood R."/>
            <person name="Hainaut M."/>
            <person name="Harispe M.L."/>
            <person name="Henrissat B."/>
            <person name="Hilden K.S."/>
            <person name="Hope R."/>
            <person name="Hossain A."/>
            <person name="Karabika E."/>
            <person name="Karaffa L."/>
            <person name="Karanyi Z."/>
            <person name="Krasevec N."/>
            <person name="Kuo A."/>
            <person name="Kusch H."/>
            <person name="LaButti K."/>
            <person name="Lagendijk E.L."/>
            <person name="Lapidus A."/>
            <person name="Levasseur A."/>
            <person name="Lindquist E."/>
            <person name="Lipzen A."/>
            <person name="Logrieco A.F."/>
            <person name="MacCabe A."/>
            <person name="Maekelae M.R."/>
            <person name="Malavazi I."/>
            <person name="Melin P."/>
            <person name="Meyer V."/>
            <person name="Mielnichuk N."/>
            <person name="Miskei M."/>
            <person name="Molnar A.P."/>
            <person name="Mule G."/>
            <person name="Ngan C.Y."/>
            <person name="Orejas M."/>
            <person name="Orosz E."/>
            <person name="Ouedraogo J.P."/>
            <person name="Overkamp K.M."/>
            <person name="Park H.-S."/>
            <person name="Perrone G."/>
            <person name="Piumi F."/>
            <person name="Punt P.J."/>
            <person name="Ram A.F."/>
            <person name="Ramon A."/>
            <person name="Rauscher S."/>
            <person name="Record E."/>
            <person name="Riano-Pachon D.M."/>
            <person name="Robert V."/>
            <person name="Roehrig J."/>
            <person name="Ruller R."/>
            <person name="Salamov A."/>
            <person name="Salih N.S."/>
            <person name="Samson R.A."/>
            <person name="Sandor E."/>
            <person name="Sanguinetti M."/>
            <person name="Schuetze T."/>
            <person name="Sepcic K."/>
            <person name="Shelest E."/>
            <person name="Sherlock G."/>
            <person name="Sophianopoulou V."/>
            <person name="Squina F.M."/>
            <person name="Sun H."/>
            <person name="Susca A."/>
            <person name="Todd R.B."/>
            <person name="Tsang A."/>
            <person name="Unkles S.E."/>
            <person name="van de Wiele N."/>
            <person name="van Rossen-Uffink D."/>
            <person name="Oliveira J.V."/>
            <person name="Vesth T.C."/>
            <person name="Visser J."/>
            <person name="Yu J.-H."/>
            <person name="Zhou M."/>
            <person name="Andersen M.R."/>
            <person name="Archer D.B."/>
            <person name="Baker S.E."/>
            <person name="Benoit I."/>
            <person name="Brakhage A.A."/>
            <person name="Braus G.H."/>
            <person name="Fischer R."/>
            <person name="Frisvad J.C."/>
            <person name="Goldman G.H."/>
            <person name="Houbraken J."/>
            <person name="Oakley B."/>
            <person name="Pocsi I."/>
            <person name="Scazzocchio C."/>
            <person name="Seiboth B."/>
            <person name="vanKuyk P.A."/>
            <person name="Wortman J."/>
            <person name="Dyer P.S."/>
            <person name="Grigoriev I.V."/>
        </authorList>
    </citation>
    <scope>NUCLEOTIDE SEQUENCE [LARGE SCALE GENOMIC DNA]</scope>
    <source>
        <strain evidence="3">CBS 101740 / IMI 381727 / IBT 21946</strain>
    </source>
</reference>
<gene>
    <name evidence="2" type="ORF">ASPBRDRAFT_461799</name>
</gene>
<dbReference type="VEuPathDB" id="FungiDB:ASPBRDRAFT_461799"/>
<dbReference type="RefSeq" id="XP_067482013.1">
    <property type="nucleotide sequence ID" value="XM_067625577.1"/>
</dbReference>
<dbReference type="Proteomes" id="UP000184499">
    <property type="component" value="Unassembled WGS sequence"/>
</dbReference>
<evidence type="ECO:0000313" key="3">
    <source>
        <dbReference type="Proteomes" id="UP000184499"/>
    </source>
</evidence>
<keyword evidence="1" id="KW-0812">Transmembrane</keyword>
<keyword evidence="1" id="KW-1133">Transmembrane helix</keyword>
<organism evidence="2 3">
    <name type="scientific">Aspergillus brasiliensis (strain CBS 101740 / IMI 381727 / IBT 21946)</name>
    <dbReference type="NCBI Taxonomy" id="767769"/>
    <lineage>
        <taxon>Eukaryota</taxon>
        <taxon>Fungi</taxon>
        <taxon>Dikarya</taxon>
        <taxon>Ascomycota</taxon>
        <taxon>Pezizomycotina</taxon>
        <taxon>Eurotiomycetes</taxon>
        <taxon>Eurotiomycetidae</taxon>
        <taxon>Eurotiales</taxon>
        <taxon>Aspergillaceae</taxon>
        <taxon>Aspergillus</taxon>
        <taxon>Aspergillus subgen. Circumdati</taxon>
    </lineage>
</organism>
<keyword evidence="1" id="KW-0472">Membrane</keyword>
<protein>
    <submittedName>
        <fullName evidence="2">Uncharacterized protein</fullName>
    </submittedName>
</protein>
<accession>A0A1L9USU1</accession>
<feature type="transmembrane region" description="Helical" evidence="1">
    <location>
        <begin position="6"/>
        <end position="24"/>
    </location>
</feature>
<keyword evidence="3" id="KW-1185">Reference proteome</keyword>
<dbReference type="EMBL" id="KV878681">
    <property type="protein sequence ID" value="OJJ74765.1"/>
    <property type="molecule type" value="Genomic_DNA"/>
</dbReference>
<feature type="transmembrane region" description="Helical" evidence="1">
    <location>
        <begin position="31"/>
        <end position="54"/>
    </location>
</feature>
<dbReference type="AlphaFoldDB" id="A0A1L9USU1"/>